<reference evidence="4 5" key="1">
    <citation type="submission" date="2024-01" db="EMBL/GenBank/DDBJ databases">
        <title>The genomes of 5 underutilized Papilionoideae crops provide insights into root nodulation and disease resistanc.</title>
        <authorList>
            <person name="Jiang F."/>
        </authorList>
    </citation>
    <scope>NUCLEOTIDE SEQUENCE [LARGE SCALE GENOMIC DNA]</scope>
    <source>
        <strain evidence="4">LVBAO_FW01</strain>
        <tissue evidence="4">Leaves</tissue>
    </source>
</reference>
<dbReference type="FunFam" id="3.40.50.720:FF:000084">
    <property type="entry name" value="Short-chain dehydrogenase reductase"/>
    <property type="match status" value="1"/>
</dbReference>
<dbReference type="InterPro" id="IPR036291">
    <property type="entry name" value="NAD(P)-bd_dom_sf"/>
</dbReference>
<evidence type="ECO:0000256" key="1">
    <source>
        <dbReference type="ARBA" id="ARBA00022857"/>
    </source>
</evidence>
<keyword evidence="1" id="KW-0521">NADP</keyword>
<dbReference type="InterPro" id="IPR002347">
    <property type="entry name" value="SDR_fam"/>
</dbReference>
<comment type="caution">
    <text evidence="4">The sequence shown here is derived from an EMBL/GenBank/DDBJ whole genome shotgun (WGS) entry which is preliminary data.</text>
</comment>
<dbReference type="SUPFAM" id="SSF51735">
    <property type="entry name" value="NAD(P)-binding Rossmann-fold domains"/>
    <property type="match status" value="1"/>
</dbReference>
<evidence type="ECO:0000256" key="2">
    <source>
        <dbReference type="ARBA" id="ARBA00023002"/>
    </source>
</evidence>
<dbReference type="EMBL" id="JAYMYQ010000004">
    <property type="protein sequence ID" value="KAK7339693.1"/>
    <property type="molecule type" value="Genomic_DNA"/>
</dbReference>
<evidence type="ECO:0000256" key="3">
    <source>
        <dbReference type="ARBA" id="ARBA00025714"/>
    </source>
</evidence>
<dbReference type="InterPro" id="IPR045000">
    <property type="entry name" value="TR"/>
</dbReference>
<gene>
    <name evidence="4" type="ORF">VNO77_20374</name>
</gene>
<keyword evidence="5" id="KW-1185">Reference proteome</keyword>
<dbReference type="PANTHER" id="PTHR42898:SF101">
    <property type="entry name" value="ENOYL-(ACYL CARRIER) REDUCTASE"/>
    <property type="match status" value="1"/>
</dbReference>
<organism evidence="4 5">
    <name type="scientific">Canavalia gladiata</name>
    <name type="common">Sword bean</name>
    <name type="synonym">Dolichos gladiatus</name>
    <dbReference type="NCBI Taxonomy" id="3824"/>
    <lineage>
        <taxon>Eukaryota</taxon>
        <taxon>Viridiplantae</taxon>
        <taxon>Streptophyta</taxon>
        <taxon>Embryophyta</taxon>
        <taxon>Tracheophyta</taxon>
        <taxon>Spermatophyta</taxon>
        <taxon>Magnoliopsida</taxon>
        <taxon>eudicotyledons</taxon>
        <taxon>Gunneridae</taxon>
        <taxon>Pentapetalae</taxon>
        <taxon>rosids</taxon>
        <taxon>fabids</taxon>
        <taxon>Fabales</taxon>
        <taxon>Fabaceae</taxon>
        <taxon>Papilionoideae</taxon>
        <taxon>50 kb inversion clade</taxon>
        <taxon>NPAAA clade</taxon>
        <taxon>indigoferoid/millettioid clade</taxon>
        <taxon>Phaseoleae</taxon>
        <taxon>Canavalia</taxon>
    </lineage>
</organism>
<proteinExistence type="inferred from homology"/>
<protein>
    <submittedName>
        <fullName evidence="4">Uncharacterized protein</fullName>
    </submittedName>
</protein>
<dbReference type="GO" id="GO:0016491">
    <property type="term" value="F:oxidoreductase activity"/>
    <property type="evidence" value="ECO:0007669"/>
    <property type="project" value="UniProtKB-KW"/>
</dbReference>
<evidence type="ECO:0000313" key="4">
    <source>
        <dbReference type="EMBL" id="KAK7339693.1"/>
    </source>
</evidence>
<dbReference type="AlphaFoldDB" id="A0AAN9QQH8"/>
<name>A0AAN9QQH8_CANGL</name>
<dbReference type="Gene3D" id="3.40.50.720">
    <property type="entry name" value="NAD(P)-binding Rossmann-like Domain"/>
    <property type="match status" value="1"/>
</dbReference>
<dbReference type="PANTHER" id="PTHR42898">
    <property type="entry name" value="TROPINONE REDUCTASE"/>
    <property type="match status" value="1"/>
</dbReference>
<accession>A0AAN9QQH8</accession>
<comment type="similarity">
    <text evidence="3">Belongs to the short-chain dehydrogenases/reductases (SDR) family. SDR65C subfamily.</text>
</comment>
<dbReference type="PRINTS" id="PR00080">
    <property type="entry name" value="SDRFAMILY"/>
</dbReference>
<dbReference type="PROSITE" id="PS00061">
    <property type="entry name" value="ADH_SHORT"/>
    <property type="match status" value="1"/>
</dbReference>
<dbReference type="InterPro" id="IPR020904">
    <property type="entry name" value="Sc_DH/Rdtase_CS"/>
</dbReference>
<evidence type="ECO:0000313" key="5">
    <source>
        <dbReference type="Proteomes" id="UP001367508"/>
    </source>
</evidence>
<dbReference type="Proteomes" id="UP001367508">
    <property type="component" value="Unassembled WGS sequence"/>
</dbReference>
<sequence length="302" mass="32686">MCSLKKVKSLDDGACEILSSKFLFFLYIVRSSLISNKIMAETVLSMKNKRWSLQGMTALVTGATRGIGHAIVEELAEFGAAVHICARNQQDINKCLEEWKSKGFNVTGSVCDVQNSEQRERLMEIVSSVFQGKLHILVNNAARITTKKIIDHTIEDVSNIMGTNFESTYHLCQLAHPLLKKSGYGSIVFVSSIVSLKGTPLLSAYSASKGAMNQFTKNIAWEWAKDNIRANAVAPGPVMTSILKSIIDSSEGDGVVDGIVSKTPVGRMGEVKEISALVAFLCLPVASYITGQIIAADGGYTS</sequence>
<dbReference type="Pfam" id="PF13561">
    <property type="entry name" value="adh_short_C2"/>
    <property type="match status" value="1"/>
</dbReference>
<dbReference type="PRINTS" id="PR00081">
    <property type="entry name" value="GDHRDH"/>
</dbReference>
<keyword evidence="2" id="KW-0560">Oxidoreductase</keyword>